<feature type="transmembrane region" description="Helical" evidence="8">
    <location>
        <begin position="12"/>
        <end position="33"/>
    </location>
</feature>
<evidence type="ECO:0000256" key="5">
    <source>
        <dbReference type="ARBA" id="ARBA00022692"/>
    </source>
</evidence>
<dbReference type="InterPro" id="IPR000522">
    <property type="entry name" value="ABC_transptr_permease_BtuC"/>
</dbReference>
<reference evidence="9 10" key="1">
    <citation type="submission" date="2015-03" db="EMBL/GenBank/DDBJ databases">
        <title>Luteipulveratus halotolerans sp. nov., a novel actinobacterium (Dermacoccaceae) from Sarawak, Malaysia.</title>
        <authorList>
            <person name="Juboi H."/>
            <person name="Basik A."/>
            <person name="Shamsul S.S."/>
            <person name="Arnold P."/>
            <person name="Schmitt E.K."/>
            <person name="Sanglier J.-J."/>
            <person name="Yeo T."/>
        </authorList>
    </citation>
    <scope>NUCLEOTIDE SEQUENCE [LARGE SCALE GENOMIC DNA]</scope>
    <source>
        <strain evidence="9 10">MN07-A0370</strain>
    </source>
</reference>
<evidence type="ECO:0000313" key="10">
    <source>
        <dbReference type="Proteomes" id="UP000066480"/>
    </source>
</evidence>
<dbReference type="Pfam" id="PF01032">
    <property type="entry name" value="FecCD"/>
    <property type="match status" value="1"/>
</dbReference>
<dbReference type="Gene3D" id="1.10.3470.10">
    <property type="entry name" value="ABC transporter involved in vitamin B12 uptake, BtuC"/>
    <property type="match status" value="1"/>
</dbReference>
<dbReference type="OrthoDB" id="4455417at2"/>
<dbReference type="PANTHER" id="PTHR30472">
    <property type="entry name" value="FERRIC ENTEROBACTIN TRANSPORT SYSTEM PERMEASE PROTEIN"/>
    <property type="match status" value="1"/>
</dbReference>
<dbReference type="PATRIC" id="fig|571913.6.peg.5074"/>
<dbReference type="GO" id="GO:0022857">
    <property type="term" value="F:transmembrane transporter activity"/>
    <property type="evidence" value="ECO:0007669"/>
    <property type="project" value="InterPro"/>
</dbReference>
<accession>A0A0K1JNQ5</accession>
<keyword evidence="5 8" id="KW-0812">Transmembrane</keyword>
<evidence type="ECO:0000256" key="8">
    <source>
        <dbReference type="SAM" id="Phobius"/>
    </source>
</evidence>
<evidence type="ECO:0000256" key="4">
    <source>
        <dbReference type="ARBA" id="ARBA00022475"/>
    </source>
</evidence>
<dbReference type="GO" id="GO:0033214">
    <property type="term" value="P:siderophore-iron import into cell"/>
    <property type="evidence" value="ECO:0007669"/>
    <property type="project" value="TreeGrafter"/>
</dbReference>
<feature type="transmembrane region" description="Helical" evidence="8">
    <location>
        <begin position="162"/>
        <end position="183"/>
    </location>
</feature>
<evidence type="ECO:0008006" key="11">
    <source>
        <dbReference type="Google" id="ProtNLM"/>
    </source>
</evidence>
<name>A0A0K1JNQ5_9MICO</name>
<dbReference type="PANTHER" id="PTHR30472:SF24">
    <property type="entry name" value="FERRIC ENTEROBACTIN TRANSPORT SYSTEM PERMEASE PROTEIN FEPG"/>
    <property type="match status" value="1"/>
</dbReference>
<dbReference type="InterPro" id="IPR037294">
    <property type="entry name" value="ABC_BtuC-like"/>
</dbReference>
<evidence type="ECO:0000313" key="9">
    <source>
        <dbReference type="EMBL" id="AKU18346.1"/>
    </source>
</evidence>
<evidence type="ECO:0000256" key="2">
    <source>
        <dbReference type="ARBA" id="ARBA00007935"/>
    </source>
</evidence>
<feature type="transmembrane region" description="Helical" evidence="8">
    <location>
        <begin position="248"/>
        <end position="276"/>
    </location>
</feature>
<organism evidence="9 10">
    <name type="scientific">Luteipulveratus mongoliensis</name>
    <dbReference type="NCBI Taxonomy" id="571913"/>
    <lineage>
        <taxon>Bacteria</taxon>
        <taxon>Bacillati</taxon>
        <taxon>Actinomycetota</taxon>
        <taxon>Actinomycetes</taxon>
        <taxon>Micrococcales</taxon>
        <taxon>Dermacoccaceae</taxon>
        <taxon>Luteipulveratus</taxon>
    </lineage>
</organism>
<dbReference type="Proteomes" id="UP000066480">
    <property type="component" value="Chromosome"/>
</dbReference>
<protein>
    <recommendedName>
        <fullName evidence="11">Iron ABC transporter</fullName>
    </recommendedName>
</protein>
<sequence>MGATSWRLHPRAAVVASVAVIVLIVAVAADLSMGDVIVPPLDVLASLTGHGTAESDFVVYDLRLPQTTVAVLSGAALGLSGALVQTFARNPLASPDIIGINGGAAAGAVAFIVVRGSSEGALATGWFDRAGLPICAFAGAMVTALTLYILSWRNGIDGQRLVLIGIGVGSALTAVTSWLLVTARLQSAATAQIWLTGSLNNRGWIEAVPILLALVVFVPIVLILGPTLHALQLGDDSAAGLGVRLQPAQVVILLSAVCLAAVAVSAVGPLGFVAFVAPQMARRLTRTARPPLIGSLLVGATLVVLADVVSRALLPKPLAAGIVTSLIGAPYFILLLLRYNRKVSA</sequence>
<evidence type="ECO:0000256" key="3">
    <source>
        <dbReference type="ARBA" id="ARBA00022448"/>
    </source>
</evidence>
<feature type="transmembrane region" description="Helical" evidence="8">
    <location>
        <begin position="97"/>
        <end position="118"/>
    </location>
</feature>
<comment type="subcellular location">
    <subcellularLocation>
        <location evidence="1">Cell membrane</location>
        <topology evidence="1">Multi-pass membrane protein</topology>
    </subcellularLocation>
</comment>
<feature type="transmembrane region" description="Helical" evidence="8">
    <location>
        <begin position="288"/>
        <end position="306"/>
    </location>
</feature>
<feature type="transmembrane region" description="Helical" evidence="8">
    <location>
        <begin position="318"/>
        <end position="337"/>
    </location>
</feature>
<dbReference type="RefSeq" id="WP_157063557.1">
    <property type="nucleotide sequence ID" value="NZ_CP011112.1"/>
</dbReference>
<dbReference type="KEGG" id="lmoi:VV02_25030"/>
<dbReference type="STRING" id="571913.VV02_25030"/>
<dbReference type="GO" id="GO:0005886">
    <property type="term" value="C:plasma membrane"/>
    <property type="evidence" value="ECO:0007669"/>
    <property type="project" value="UniProtKB-SubCell"/>
</dbReference>
<keyword evidence="7 8" id="KW-0472">Membrane</keyword>
<evidence type="ECO:0000256" key="1">
    <source>
        <dbReference type="ARBA" id="ARBA00004651"/>
    </source>
</evidence>
<feature type="transmembrane region" description="Helical" evidence="8">
    <location>
        <begin position="130"/>
        <end position="150"/>
    </location>
</feature>
<dbReference type="FunFam" id="1.10.3470.10:FF:000001">
    <property type="entry name" value="Vitamin B12 ABC transporter permease BtuC"/>
    <property type="match status" value="1"/>
</dbReference>
<dbReference type="EMBL" id="CP011112">
    <property type="protein sequence ID" value="AKU18346.1"/>
    <property type="molecule type" value="Genomic_DNA"/>
</dbReference>
<evidence type="ECO:0000256" key="6">
    <source>
        <dbReference type="ARBA" id="ARBA00022989"/>
    </source>
</evidence>
<evidence type="ECO:0000256" key="7">
    <source>
        <dbReference type="ARBA" id="ARBA00023136"/>
    </source>
</evidence>
<feature type="transmembrane region" description="Helical" evidence="8">
    <location>
        <begin position="204"/>
        <end position="228"/>
    </location>
</feature>
<keyword evidence="10" id="KW-1185">Reference proteome</keyword>
<dbReference type="SUPFAM" id="SSF81345">
    <property type="entry name" value="ABC transporter involved in vitamin B12 uptake, BtuC"/>
    <property type="match status" value="1"/>
</dbReference>
<dbReference type="CDD" id="cd06550">
    <property type="entry name" value="TM_ABC_iron-siderophores_like"/>
    <property type="match status" value="1"/>
</dbReference>
<gene>
    <name evidence="9" type="ORF">VV02_25030</name>
</gene>
<comment type="similarity">
    <text evidence="2">Belongs to the binding-protein-dependent transport system permease family. FecCD subfamily.</text>
</comment>
<keyword evidence="6 8" id="KW-1133">Transmembrane helix</keyword>
<proteinExistence type="inferred from homology"/>
<dbReference type="AlphaFoldDB" id="A0A0K1JNQ5"/>
<keyword evidence="4" id="KW-1003">Cell membrane</keyword>
<keyword evidence="3" id="KW-0813">Transport</keyword>